<sequence length="544" mass="60196">MSEELGSLMQQTGCESVNGLRVILLGPPCSGKSQLAPILAEKYGIEQISIYDLVGEEGAAGSKEVEKAIDRLCDGERRGRGFVLHGYPMTIVQAKEMEKRGYEVDVVIELLRSDEEANVWREGRMVDLETGLVYHSTLLEAPGDAASRLQKQESNSKEAFEASLQAYNEEVEKLRTFFAGELVQVDASLSRGVLPIIRDVSQALDGICPIDDSMLLAPGGMAAEGEVYNFIKGANKGIRAGGLLSHVMGLNSYDVSEFIPFYVSGQQVGWLRKTFAKLLDESQRAKKTKAFEFQWPGCGIDGVPQMGCVELHPSLWDSSVEERSERVHTLVKCMWDEGLIRGWRGEMQSVSQTFNSDPVLKLERGAVPYFGVASYGVHVNIFTEDNDCNIDVWVARRAKDKPTYPGLLDQCVAGGQPSDLGLQENVEKECIEEASISEDLARRAVPAGAVSYMYETRKGMSPKTLFCYDLRVPPSFVPINSDGEVEEFFRIPLTEVVQSISQHPEEWKPNSALVALEFAVRRGAINPDTEPDYLDIVKMLRGCK</sequence>
<dbReference type="SUPFAM" id="SSF55811">
    <property type="entry name" value="Nudix"/>
    <property type="match status" value="1"/>
</dbReference>
<evidence type="ECO:0000259" key="4">
    <source>
        <dbReference type="PROSITE" id="PS51462"/>
    </source>
</evidence>
<dbReference type="PROSITE" id="PS51462">
    <property type="entry name" value="NUDIX"/>
    <property type="match status" value="1"/>
</dbReference>
<name>A0A7S0YWQ3_9CRYP</name>
<keyword evidence="1" id="KW-0808">Transferase</keyword>
<dbReference type="InterPro" id="IPR000850">
    <property type="entry name" value="Adenylat/UMP-CMP_kin"/>
</dbReference>
<protein>
    <recommendedName>
        <fullName evidence="4">Nudix hydrolase domain-containing protein</fullName>
    </recommendedName>
</protein>
<evidence type="ECO:0000256" key="1">
    <source>
        <dbReference type="ARBA" id="ARBA00022679"/>
    </source>
</evidence>
<dbReference type="CDD" id="cd01428">
    <property type="entry name" value="ADK"/>
    <property type="match status" value="1"/>
</dbReference>
<dbReference type="GO" id="GO:0044715">
    <property type="term" value="F:8-oxo-dGDP phosphatase activity"/>
    <property type="evidence" value="ECO:0007669"/>
    <property type="project" value="UniProtKB-ARBA"/>
</dbReference>
<reference evidence="5" key="1">
    <citation type="submission" date="2021-01" db="EMBL/GenBank/DDBJ databases">
        <authorList>
            <person name="Corre E."/>
            <person name="Pelletier E."/>
            <person name="Niang G."/>
            <person name="Scheremetjew M."/>
            <person name="Finn R."/>
            <person name="Kale V."/>
            <person name="Holt S."/>
            <person name="Cochrane G."/>
            <person name="Meng A."/>
            <person name="Brown T."/>
            <person name="Cohen L."/>
        </authorList>
    </citation>
    <scope>NUCLEOTIDE SEQUENCE</scope>
    <source>
        <strain evidence="5">CCMP443</strain>
    </source>
</reference>
<dbReference type="CDD" id="cd03676">
    <property type="entry name" value="NUDIX_Tnr3_like"/>
    <property type="match status" value="1"/>
</dbReference>
<dbReference type="SUPFAM" id="SSF52540">
    <property type="entry name" value="P-loop containing nucleoside triphosphate hydrolases"/>
    <property type="match status" value="1"/>
</dbReference>
<keyword evidence="2" id="KW-0547">Nucleotide-binding</keyword>
<dbReference type="InterPro" id="IPR000086">
    <property type="entry name" value="NUDIX_hydrolase_dom"/>
</dbReference>
<evidence type="ECO:0000313" key="5">
    <source>
        <dbReference type="EMBL" id="CAD8797146.1"/>
    </source>
</evidence>
<evidence type="ECO:0000256" key="3">
    <source>
        <dbReference type="ARBA" id="ARBA00022777"/>
    </source>
</evidence>
<keyword evidence="3" id="KW-0418">Kinase</keyword>
<proteinExistence type="predicted"/>
<dbReference type="Pfam" id="PF15916">
    <property type="entry name" value="DUF4743"/>
    <property type="match status" value="1"/>
</dbReference>
<accession>A0A7S0YWQ3</accession>
<dbReference type="InterPro" id="IPR015797">
    <property type="entry name" value="NUDIX_hydrolase-like_dom_sf"/>
</dbReference>
<dbReference type="GO" id="GO:0005524">
    <property type="term" value="F:ATP binding"/>
    <property type="evidence" value="ECO:0007669"/>
    <property type="project" value="InterPro"/>
</dbReference>
<dbReference type="AlphaFoldDB" id="A0A7S0YWQ3"/>
<dbReference type="GO" id="GO:0006139">
    <property type="term" value="P:nucleobase-containing compound metabolic process"/>
    <property type="evidence" value="ECO:0007669"/>
    <property type="project" value="InterPro"/>
</dbReference>
<dbReference type="Gene3D" id="3.40.50.300">
    <property type="entry name" value="P-loop containing nucleotide triphosphate hydrolases"/>
    <property type="match status" value="1"/>
</dbReference>
<dbReference type="GO" id="GO:0019205">
    <property type="term" value="F:nucleobase-containing compound kinase activity"/>
    <property type="evidence" value="ECO:0007669"/>
    <property type="project" value="InterPro"/>
</dbReference>
<feature type="domain" description="Nudix hydrolase" evidence="4">
    <location>
        <begin position="374"/>
        <end position="515"/>
    </location>
</feature>
<evidence type="ECO:0000256" key="2">
    <source>
        <dbReference type="ARBA" id="ARBA00022741"/>
    </source>
</evidence>
<dbReference type="EMBL" id="HBFN01018436">
    <property type="protein sequence ID" value="CAD8797146.1"/>
    <property type="molecule type" value="Transcribed_RNA"/>
</dbReference>
<dbReference type="InterPro" id="IPR027417">
    <property type="entry name" value="P-loop_NTPase"/>
</dbReference>
<dbReference type="PANTHER" id="PTHR23359">
    <property type="entry name" value="NUCLEOTIDE KINASE"/>
    <property type="match status" value="1"/>
</dbReference>
<gene>
    <name evidence="5" type="ORF">HTEP1355_LOCUS10786</name>
</gene>
<organism evidence="5">
    <name type="scientific">Hemiselmis tepida</name>
    <dbReference type="NCBI Taxonomy" id="464990"/>
    <lineage>
        <taxon>Eukaryota</taxon>
        <taxon>Cryptophyceae</taxon>
        <taxon>Cryptomonadales</taxon>
        <taxon>Hemiselmidaceae</taxon>
        <taxon>Hemiselmis</taxon>
    </lineage>
</organism>
<dbReference type="Gene3D" id="3.90.79.10">
    <property type="entry name" value="Nucleoside Triphosphate Pyrophosphohydrolase"/>
    <property type="match status" value="1"/>
</dbReference>
<dbReference type="FunFam" id="3.90.79.10:FF:000019">
    <property type="entry name" value="Thiamin pyrophosphokinase, putative"/>
    <property type="match status" value="1"/>
</dbReference>
<dbReference type="InterPro" id="IPR031804">
    <property type="entry name" value="DUF4743"/>
</dbReference>